<gene>
    <name evidence="3" type="ORF">AVT10_14640</name>
</gene>
<name>A0ABR5YCV5_9SPHN</name>
<dbReference type="Proteomes" id="UP000076609">
    <property type="component" value="Unassembled WGS sequence"/>
</dbReference>
<evidence type="ECO:0008006" key="5">
    <source>
        <dbReference type="Google" id="ProtNLM"/>
    </source>
</evidence>
<evidence type="ECO:0000313" key="4">
    <source>
        <dbReference type="Proteomes" id="UP000076609"/>
    </source>
</evidence>
<dbReference type="RefSeq" id="WP_066690129.1">
    <property type="nucleotide sequence ID" value="NZ_CP117025.1"/>
</dbReference>
<evidence type="ECO:0000259" key="2">
    <source>
        <dbReference type="Pfam" id="PF23666"/>
    </source>
</evidence>
<protein>
    <recommendedName>
        <fullName evidence="5">Tip attachment protein J domain-containing protein</fullName>
    </recommendedName>
</protein>
<dbReference type="InterPro" id="IPR032876">
    <property type="entry name" value="J_dom"/>
</dbReference>
<accession>A0ABR5YCV5</accession>
<evidence type="ECO:0000259" key="1">
    <source>
        <dbReference type="Pfam" id="PF13550"/>
    </source>
</evidence>
<keyword evidence="4" id="KW-1185">Reference proteome</keyword>
<reference evidence="4" key="1">
    <citation type="submission" date="2016-01" db="EMBL/GenBank/DDBJ databases">
        <title>Draft genome of Chromobacterium sp. F49.</title>
        <authorList>
            <person name="Hong K.W."/>
        </authorList>
    </citation>
    <scope>NUCLEOTIDE SEQUENCE [LARGE SCALE GENOMIC DNA]</scope>
    <source>
        <strain evidence="4">CN3</strain>
    </source>
</reference>
<proteinExistence type="predicted"/>
<feature type="domain" description="Tip attachment protein J" evidence="1">
    <location>
        <begin position="231"/>
        <end position="375"/>
    </location>
</feature>
<dbReference type="Pfam" id="PF23666">
    <property type="entry name" value="Rcc01698_C"/>
    <property type="match status" value="1"/>
</dbReference>
<dbReference type="EMBL" id="LQQO01000015">
    <property type="protein sequence ID" value="KZE14685.1"/>
    <property type="molecule type" value="Genomic_DNA"/>
</dbReference>
<dbReference type="Pfam" id="PF13550">
    <property type="entry name" value="Phage-tail_3"/>
    <property type="match status" value="1"/>
</dbReference>
<dbReference type="InterPro" id="IPR056490">
    <property type="entry name" value="Rcc01698_C"/>
</dbReference>
<comment type="caution">
    <text evidence="3">The sequence shown here is derived from an EMBL/GenBank/DDBJ whole genome shotgun (WGS) entry which is preliminary data.</text>
</comment>
<organism evidence="3 4">
    <name type="scientific">Sphingomonas hankookensis</name>
    <dbReference type="NCBI Taxonomy" id="563996"/>
    <lineage>
        <taxon>Bacteria</taxon>
        <taxon>Pseudomonadati</taxon>
        <taxon>Pseudomonadota</taxon>
        <taxon>Alphaproteobacteria</taxon>
        <taxon>Sphingomonadales</taxon>
        <taxon>Sphingomonadaceae</taxon>
        <taxon>Sphingomonas</taxon>
    </lineage>
</organism>
<sequence>MATMVLTTLGGAVAGPVGAALGRVAGGAVDGAIFGGQARQGPRLRELQVQLSSNGAQIPKLFGTMRVAGTVIWATDLREAASTSGKGAGRTMQFSYSASFAVALSGRPIRGIRRIWAEGKLLRGAAGDWKTRTGGFRWYPGDEAQMPDPLIASRVGIADAPAYRGIAYAVFEDLALADFGNRIPSLTFEVEADAGPVAVGTIVEALGGGAIRAEDAGPLFAGYAASGAQVRDAIEAIVEPLGGWYAAADDGTALRIGAGPARALRDAPLPTDAPTWRRPPIAPADIVIAYHDIARDYQAGVQQILRLGGTARVVRIELPAALDAATAARIAGDVAARETALGDVRTVALDWRSIDVAPGERVTLSDVPGLWRVRRTRIEAMRITLELVRIAGAGHAARPATGVPQLAADVPAGRTVIRLVELPGEDAGAVPVVHAVAAGTTAGWRQAMLSIGGDATGWREIGSTAAGGVIGSVTVPPAAATSLVEDRASAIEVTLLHDAMTLESIDAAAMDRGGNAALVGEEIVQFGSAVRTGPCRWRLLRLWRGVRGTASAMATHRPGEGFVLLDPATLRPVDGAMTGVPIAMMAAGIVDGDVANATMVPTGRWLVPPAPVHLSIMASRDGPLLRWSRRARQFAPWRDGVDQPLVEEREAYLLTVTDAAGTARSIELTETQWRPVDIVGRVTIELRQIGTNGLSPPATLSYSPEMSR</sequence>
<evidence type="ECO:0000313" key="3">
    <source>
        <dbReference type="EMBL" id="KZE14685.1"/>
    </source>
</evidence>
<feature type="domain" description="Rcc01698-like C-terminal" evidence="2">
    <location>
        <begin position="469"/>
        <end position="563"/>
    </location>
</feature>